<reference evidence="1 2" key="1">
    <citation type="submission" date="2017-10" db="EMBL/GenBank/DDBJ databases">
        <title>Comparative genomics in systemic dimorphic fungi from Ajellomycetaceae.</title>
        <authorList>
            <person name="Munoz J.F."/>
            <person name="Mcewen J.G."/>
            <person name="Clay O.K."/>
            <person name="Cuomo C.A."/>
        </authorList>
    </citation>
    <scope>NUCLEOTIDE SEQUENCE [LARGE SCALE GENOMIC DNA]</scope>
    <source>
        <strain evidence="1 2">UAMH4076</strain>
    </source>
</reference>
<evidence type="ECO:0000313" key="1">
    <source>
        <dbReference type="EMBL" id="PGH30111.1"/>
    </source>
</evidence>
<dbReference type="Gene3D" id="3.40.50.300">
    <property type="entry name" value="P-loop containing nucleotide triphosphate hydrolases"/>
    <property type="match status" value="1"/>
</dbReference>
<dbReference type="EMBL" id="PDND01000191">
    <property type="protein sequence ID" value="PGH30111.1"/>
    <property type="molecule type" value="Genomic_DNA"/>
</dbReference>
<dbReference type="VEuPathDB" id="FungiDB:EMCG_00588"/>
<dbReference type="SUPFAM" id="SSF52540">
    <property type="entry name" value="P-loop containing nucleoside triphosphate hydrolases"/>
    <property type="match status" value="1"/>
</dbReference>
<gene>
    <name evidence="1" type="ORF">GX50_07131</name>
</gene>
<dbReference type="Proteomes" id="UP000226031">
    <property type="component" value="Unassembled WGS sequence"/>
</dbReference>
<dbReference type="Pfam" id="PF17784">
    <property type="entry name" value="Sulfotransfer_4"/>
    <property type="match status" value="1"/>
</dbReference>
<sequence length="317" mass="36563">MEKNLIISTPILGLRRGTNAKYPDRVSAERCSKNPETYGVQDGLADSLRDFAGRMSRLIDKEQNKRQRPMKVIVAGLCRTGTMSMNIALRELGFTTCHLTEQMDDPKRYFTLWTEAMNCNFFNKGRPYGREEFDRLLGEYDACLDMPCCLFWSELHQAYPDAKIILTNRSVDSWMDSMHKTIFPYIRRWHTQALKFLDSDMTRPIVVMMETSFKVLCNNDYGERCRQAYLDHYEKVRSTVPKDQLLDFNFGDGWEPLCEFLGVPVPDGSFPKTNSADMFNANVEKELWNTVWGSTKSIGTYLIPAVAISASVWLWVS</sequence>
<comment type="caution">
    <text evidence="1">The sequence shown here is derived from an EMBL/GenBank/DDBJ whole genome shotgun (WGS) entry which is preliminary data.</text>
</comment>
<name>A0A2B7Z9Q1_9EURO</name>
<keyword evidence="2" id="KW-1185">Reference proteome</keyword>
<dbReference type="AlphaFoldDB" id="A0A2B7Z9Q1"/>
<evidence type="ECO:0008006" key="3">
    <source>
        <dbReference type="Google" id="ProtNLM"/>
    </source>
</evidence>
<evidence type="ECO:0000313" key="2">
    <source>
        <dbReference type="Proteomes" id="UP000226031"/>
    </source>
</evidence>
<protein>
    <recommendedName>
        <fullName evidence="3">P-loop containing nucleoside triphosphate hydrolase protein</fullName>
    </recommendedName>
</protein>
<dbReference type="STRING" id="73230.A0A2B7Z9Q1"/>
<organism evidence="1 2">
    <name type="scientific">[Emmonsia] crescens</name>
    <dbReference type="NCBI Taxonomy" id="73230"/>
    <lineage>
        <taxon>Eukaryota</taxon>
        <taxon>Fungi</taxon>
        <taxon>Dikarya</taxon>
        <taxon>Ascomycota</taxon>
        <taxon>Pezizomycotina</taxon>
        <taxon>Eurotiomycetes</taxon>
        <taxon>Eurotiomycetidae</taxon>
        <taxon>Onygenales</taxon>
        <taxon>Ajellomycetaceae</taxon>
        <taxon>Emergomyces</taxon>
    </lineage>
</organism>
<accession>A0A2B7Z9Q1</accession>
<dbReference type="VEuPathDB" id="FungiDB:EMCG_00589"/>
<dbReference type="PANTHER" id="PTHR36978:SF4">
    <property type="entry name" value="P-LOOP CONTAINING NUCLEOSIDE TRIPHOSPHATE HYDROLASE PROTEIN"/>
    <property type="match status" value="1"/>
</dbReference>
<dbReference type="PANTHER" id="PTHR36978">
    <property type="entry name" value="P-LOOP CONTAINING NUCLEOTIDE TRIPHOSPHATE HYDROLASE"/>
    <property type="match status" value="1"/>
</dbReference>
<proteinExistence type="predicted"/>
<dbReference type="InterPro" id="IPR040632">
    <property type="entry name" value="Sulfotransfer_4"/>
</dbReference>
<dbReference type="InterPro" id="IPR027417">
    <property type="entry name" value="P-loop_NTPase"/>
</dbReference>